<dbReference type="InterPro" id="IPR003656">
    <property type="entry name" value="Znf_BED"/>
</dbReference>
<dbReference type="GO" id="GO:0008270">
    <property type="term" value="F:zinc ion binding"/>
    <property type="evidence" value="ECO:0007669"/>
    <property type="project" value="UniProtKB-KW"/>
</dbReference>
<keyword evidence="1" id="KW-0479">Metal-binding</keyword>
<gene>
    <name evidence="7" type="ORF">DIATSA_LOCUS556</name>
</gene>
<evidence type="ECO:0000256" key="1">
    <source>
        <dbReference type="ARBA" id="ARBA00022723"/>
    </source>
</evidence>
<keyword evidence="8" id="KW-1185">Reference proteome</keyword>
<keyword evidence="3" id="KW-0862">Zinc</keyword>
<dbReference type="GO" id="GO:0003677">
    <property type="term" value="F:DNA binding"/>
    <property type="evidence" value="ECO:0007669"/>
    <property type="project" value="InterPro"/>
</dbReference>
<keyword evidence="5" id="KW-0732">Signal</keyword>
<evidence type="ECO:0000256" key="5">
    <source>
        <dbReference type="SAM" id="SignalP"/>
    </source>
</evidence>
<organism evidence="7 8">
    <name type="scientific">Diatraea saccharalis</name>
    <name type="common">sugarcane borer</name>
    <dbReference type="NCBI Taxonomy" id="40085"/>
    <lineage>
        <taxon>Eukaryota</taxon>
        <taxon>Metazoa</taxon>
        <taxon>Ecdysozoa</taxon>
        <taxon>Arthropoda</taxon>
        <taxon>Hexapoda</taxon>
        <taxon>Insecta</taxon>
        <taxon>Pterygota</taxon>
        <taxon>Neoptera</taxon>
        <taxon>Endopterygota</taxon>
        <taxon>Lepidoptera</taxon>
        <taxon>Glossata</taxon>
        <taxon>Ditrysia</taxon>
        <taxon>Pyraloidea</taxon>
        <taxon>Crambidae</taxon>
        <taxon>Crambinae</taxon>
        <taxon>Diatraea</taxon>
    </lineage>
</organism>
<protein>
    <recommendedName>
        <fullName evidence="6">BED-type domain-containing protein</fullName>
    </recommendedName>
</protein>
<proteinExistence type="predicted"/>
<dbReference type="Proteomes" id="UP001153714">
    <property type="component" value="Chromosome 1"/>
</dbReference>
<dbReference type="InterPro" id="IPR036236">
    <property type="entry name" value="Znf_C2H2_sf"/>
</dbReference>
<dbReference type="SMART" id="SM00614">
    <property type="entry name" value="ZnF_BED"/>
    <property type="match status" value="1"/>
</dbReference>
<feature type="domain" description="BED-type" evidence="6">
    <location>
        <begin position="24"/>
        <end position="74"/>
    </location>
</feature>
<dbReference type="PROSITE" id="PS50808">
    <property type="entry name" value="ZF_BED"/>
    <property type="match status" value="1"/>
</dbReference>
<evidence type="ECO:0000259" key="6">
    <source>
        <dbReference type="PROSITE" id="PS50808"/>
    </source>
</evidence>
<reference evidence="7" key="1">
    <citation type="submission" date="2021-12" db="EMBL/GenBank/DDBJ databases">
        <authorList>
            <person name="King R."/>
        </authorList>
    </citation>
    <scope>NUCLEOTIDE SEQUENCE</scope>
</reference>
<evidence type="ECO:0000256" key="4">
    <source>
        <dbReference type="PROSITE-ProRule" id="PRU00027"/>
    </source>
</evidence>
<keyword evidence="2 4" id="KW-0863">Zinc-finger</keyword>
<evidence type="ECO:0000256" key="3">
    <source>
        <dbReference type="ARBA" id="ARBA00022833"/>
    </source>
</evidence>
<dbReference type="EMBL" id="OU893332">
    <property type="protein sequence ID" value="CAG9782283.1"/>
    <property type="molecule type" value="Genomic_DNA"/>
</dbReference>
<dbReference type="OrthoDB" id="7456832at2759"/>
<evidence type="ECO:0000256" key="2">
    <source>
        <dbReference type="ARBA" id="ARBA00022771"/>
    </source>
</evidence>
<feature type="signal peptide" evidence="5">
    <location>
        <begin position="1"/>
        <end position="21"/>
    </location>
</feature>
<evidence type="ECO:0000313" key="7">
    <source>
        <dbReference type="EMBL" id="CAG9782283.1"/>
    </source>
</evidence>
<dbReference type="SUPFAM" id="SSF57667">
    <property type="entry name" value="beta-beta-alpha zinc fingers"/>
    <property type="match status" value="1"/>
</dbReference>
<dbReference type="Pfam" id="PF02892">
    <property type="entry name" value="zf-BED"/>
    <property type="match status" value="1"/>
</dbReference>
<dbReference type="AlphaFoldDB" id="A0A9N9MZT4"/>
<evidence type="ECO:0000313" key="8">
    <source>
        <dbReference type="Proteomes" id="UP001153714"/>
    </source>
</evidence>
<reference evidence="7" key="2">
    <citation type="submission" date="2022-10" db="EMBL/GenBank/DDBJ databases">
        <authorList>
            <consortium name="ENA_rothamsted_submissions"/>
            <consortium name="culmorum"/>
            <person name="King R."/>
        </authorList>
    </citation>
    <scope>NUCLEOTIDE SEQUENCE</scope>
</reference>
<accession>A0A9N9MZT4</accession>
<name>A0A9N9MZT4_9NEOP</name>
<feature type="chain" id="PRO_5040308264" description="BED-type domain-containing protein" evidence="5">
    <location>
        <begin position="22"/>
        <end position="100"/>
    </location>
</feature>
<sequence>MLFCVVIRFFHFIILIKMSSAGKSGISTVWKCFEKTGKNSAKCKLCFKAINTSGNTTNMMKHLRLKHSSVAVDVGMQIKRLATSTSNDDDANDDDSSWYV</sequence>